<gene>
    <name evidence="3" type="ORF">V3390_03620</name>
</gene>
<dbReference type="InterPro" id="IPR011335">
    <property type="entry name" value="Restrct_endonuc-II-like"/>
</dbReference>
<sequence>MPTTTTTQIGTALEGRAADFLQAKGLTLLGRQIRVHRGEIDLLMADQDAIVFVEVRYRRHTKLGDGAETVDWTKRARLKRAAATLLAQRPELAAKPCRFDVISGHGPAESPHWTWYRDAFSLQ</sequence>
<dbReference type="RefSeq" id="WP_331689010.1">
    <property type="nucleotide sequence ID" value="NZ_JAZHBN010000002.1"/>
</dbReference>
<organism evidence="3 4">
    <name type="scientific">Aquilutibacter rugosus</name>
    <dbReference type="NCBI Taxonomy" id="3115820"/>
    <lineage>
        <taxon>Bacteria</taxon>
        <taxon>Pseudomonadati</taxon>
        <taxon>Pseudomonadota</taxon>
        <taxon>Gammaproteobacteria</taxon>
        <taxon>Lysobacterales</taxon>
        <taxon>Lysobacteraceae</taxon>
        <taxon>Aquilutibacter</taxon>
    </lineage>
</organism>
<dbReference type="NCBIfam" id="NF009150">
    <property type="entry name" value="PRK12497.1-3"/>
    <property type="match status" value="1"/>
</dbReference>
<dbReference type="InterPro" id="IPR003509">
    <property type="entry name" value="UPF0102_YraN-like"/>
</dbReference>
<dbReference type="Pfam" id="PF02021">
    <property type="entry name" value="UPF0102"/>
    <property type="match status" value="1"/>
</dbReference>
<evidence type="ECO:0000256" key="2">
    <source>
        <dbReference type="HAMAP-Rule" id="MF_00048"/>
    </source>
</evidence>
<keyword evidence="4" id="KW-1185">Reference proteome</keyword>
<dbReference type="HAMAP" id="MF_00048">
    <property type="entry name" value="UPF0102"/>
    <property type="match status" value="1"/>
</dbReference>
<dbReference type="InterPro" id="IPR011856">
    <property type="entry name" value="tRNA_endonuc-like_dom_sf"/>
</dbReference>
<comment type="caution">
    <text evidence="3">The sequence shown here is derived from an EMBL/GenBank/DDBJ whole genome shotgun (WGS) entry which is preliminary data.</text>
</comment>
<dbReference type="SUPFAM" id="SSF52980">
    <property type="entry name" value="Restriction endonuclease-like"/>
    <property type="match status" value="1"/>
</dbReference>
<protein>
    <recommendedName>
        <fullName evidence="2">UPF0102 protein V3390_03620</fullName>
    </recommendedName>
</protein>
<comment type="similarity">
    <text evidence="1 2">Belongs to the UPF0102 family.</text>
</comment>
<dbReference type="PANTHER" id="PTHR34039">
    <property type="entry name" value="UPF0102 PROTEIN YRAN"/>
    <property type="match status" value="1"/>
</dbReference>
<dbReference type="NCBIfam" id="TIGR00252">
    <property type="entry name" value="YraN family protein"/>
    <property type="match status" value="1"/>
</dbReference>
<dbReference type="Proteomes" id="UP001356170">
    <property type="component" value="Unassembled WGS sequence"/>
</dbReference>
<proteinExistence type="inferred from homology"/>
<evidence type="ECO:0000313" key="4">
    <source>
        <dbReference type="Proteomes" id="UP001356170"/>
    </source>
</evidence>
<name>A0ABU7UXM8_9GAMM</name>
<accession>A0ABU7UXM8</accession>
<reference evidence="3 4" key="1">
    <citation type="submission" date="2024-01" db="EMBL/GenBank/DDBJ databases">
        <title>Novel species of the genus Luteimonas isolated from rivers.</title>
        <authorList>
            <person name="Lu H."/>
        </authorList>
    </citation>
    <scope>NUCLEOTIDE SEQUENCE [LARGE SCALE GENOMIC DNA]</scope>
    <source>
        <strain evidence="3 4">FXH3W</strain>
    </source>
</reference>
<dbReference type="PANTHER" id="PTHR34039:SF1">
    <property type="entry name" value="UPF0102 PROTEIN YRAN"/>
    <property type="match status" value="1"/>
</dbReference>
<evidence type="ECO:0000256" key="1">
    <source>
        <dbReference type="ARBA" id="ARBA00006738"/>
    </source>
</evidence>
<dbReference type="Gene3D" id="3.40.1350.10">
    <property type="match status" value="1"/>
</dbReference>
<evidence type="ECO:0000313" key="3">
    <source>
        <dbReference type="EMBL" id="MEF2155321.1"/>
    </source>
</evidence>
<dbReference type="EMBL" id="JAZHBO010000001">
    <property type="protein sequence ID" value="MEF2155321.1"/>
    <property type="molecule type" value="Genomic_DNA"/>
</dbReference>